<evidence type="ECO:0000256" key="3">
    <source>
        <dbReference type="ARBA" id="ARBA00022989"/>
    </source>
</evidence>
<reference evidence="9 10" key="1">
    <citation type="submission" date="2017-10" db="EMBL/GenBank/DDBJ databases">
        <title>Comparative genomics in systemic dimorphic fungi from Ajellomycetaceae.</title>
        <authorList>
            <person name="Munoz J.F."/>
            <person name="Mcewen J.G."/>
            <person name="Clay O.K."/>
            <person name="Cuomo C.A."/>
        </authorList>
    </citation>
    <scope>NUCLEOTIDE SEQUENCE [LARGE SCALE GENOMIC DNA]</scope>
    <source>
        <strain evidence="9 10">UAMH5409</strain>
    </source>
</reference>
<keyword evidence="3 7" id="KW-1133">Transmembrane helix</keyword>
<proteinExistence type="inferred from homology"/>
<dbReference type="GO" id="GO:0016020">
    <property type="term" value="C:membrane"/>
    <property type="evidence" value="ECO:0007669"/>
    <property type="project" value="UniProtKB-SubCell"/>
</dbReference>
<feature type="transmembrane region" description="Helical" evidence="7">
    <location>
        <begin position="107"/>
        <end position="131"/>
    </location>
</feature>
<feature type="transmembrane region" description="Helical" evidence="7">
    <location>
        <begin position="225"/>
        <end position="247"/>
    </location>
</feature>
<evidence type="ECO:0000259" key="8">
    <source>
        <dbReference type="Pfam" id="PF20684"/>
    </source>
</evidence>
<dbReference type="Pfam" id="PF20684">
    <property type="entry name" value="Fung_rhodopsin"/>
    <property type="match status" value="1"/>
</dbReference>
<dbReference type="EMBL" id="PDNB01000002">
    <property type="protein sequence ID" value="PGH18780.1"/>
    <property type="molecule type" value="Genomic_DNA"/>
</dbReference>
<feature type="domain" description="Rhodopsin" evidence="8">
    <location>
        <begin position="48"/>
        <end position="288"/>
    </location>
</feature>
<protein>
    <recommendedName>
        <fullName evidence="8">Rhodopsin domain-containing protein</fullName>
    </recommendedName>
</protein>
<dbReference type="InterPro" id="IPR049326">
    <property type="entry name" value="Rhodopsin_dom_fungi"/>
</dbReference>
<feature type="region of interest" description="Disordered" evidence="6">
    <location>
        <begin position="391"/>
        <end position="418"/>
    </location>
</feature>
<dbReference type="STRING" id="1447875.A0A2B7YC51"/>
<accession>A0A2B7YC51</accession>
<comment type="subcellular location">
    <subcellularLocation>
        <location evidence="1">Membrane</location>
        <topology evidence="1">Multi-pass membrane protein</topology>
    </subcellularLocation>
</comment>
<evidence type="ECO:0000256" key="4">
    <source>
        <dbReference type="ARBA" id="ARBA00023136"/>
    </source>
</evidence>
<evidence type="ECO:0000313" key="9">
    <source>
        <dbReference type="EMBL" id="PGH18780.1"/>
    </source>
</evidence>
<comment type="caution">
    <text evidence="9">The sequence shown here is derived from an EMBL/GenBank/DDBJ whole genome shotgun (WGS) entry which is preliminary data.</text>
</comment>
<dbReference type="PANTHER" id="PTHR33048:SF167">
    <property type="entry name" value="INTEGRAL MEMBRANE PROTEIN"/>
    <property type="match status" value="1"/>
</dbReference>
<sequence>MLRKLLARQNVAFDPSTLDPVYRAETKVPQILTIQGVLFALSSAVVLLRVYVRVFMLNGLSIDDYVMLSAALCSVGTMTTFVGETYHGLGRHFLAIDMEDFPTFGKYIFFNAIFLVTGISLVKISLGFFLLRVAQHSRWRKFIIFMIAFLVLFTLASLGTLIFQCLPVAAAWDMNLRPTAKCLTPNTYLHIGIFNSSVNIATDVIFATIPIPMFFKIQVKMRRKIILMVILGLGYFACGAAVAKLVLQTSFNKNKDPTWNTDYYTWNGVEFQVGILTTCLPTLRPLFKSLYDGSKAFTSRRSRSRPTNGYYMQDDSNLPLSSYGNNRASIIRDKYNVRVSARGSNVIGDDAGNDGDNWDRDTVNEYNLSDSSGRKGSARIMRTTEISVLSDANADARSLATSEGTSRLGPQRRATEQL</sequence>
<dbReference type="PANTHER" id="PTHR33048">
    <property type="entry name" value="PTH11-LIKE INTEGRAL MEMBRANE PROTEIN (AFU_ORTHOLOGUE AFUA_5G11245)"/>
    <property type="match status" value="1"/>
</dbReference>
<feature type="transmembrane region" description="Helical" evidence="7">
    <location>
        <begin position="143"/>
        <end position="172"/>
    </location>
</feature>
<name>A0A2B7YC51_9EURO</name>
<organism evidence="9 10">
    <name type="scientific">Helicocarpus griseus UAMH5409</name>
    <dbReference type="NCBI Taxonomy" id="1447875"/>
    <lineage>
        <taxon>Eukaryota</taxon>
        <taxon>Fungi</taxon>
        <taxon>Dikarya</taxon>
        <taxon>Ascomycota</taxon>
        <taxon>Pezizomycotina</taxon>
        <taxon>Eurotiomycetes</taxon>
        <taxon>Eurotiomycetidae</taxon>
        <taxon>Onygenales</taxon>
        <taxon>Ajellomycetaceae</taxon>
        <taxon>Helicocarpus</taxon>
    </lineage>
</organism>
<feature type="transmembrane region" description="Helical" evidence="7">
    <location>
        <begin position="192"/>
        <end position="213"/>
    </location>
</feature>
<evidence type="ECO:0000313" key="10">
    <source>
        <dbReference type="Proteomes" id="UP000223968"/>
    </source>
</evidence>
<dbReference type="OrthoDB" id="5022096at2759"/>
<feature type="transmembrane region" description="Helical" evidence="7">
    <location>
        <begin position="31"/>
        <end position="52"/>
    </location>
</feature>
<dbReference type="InterPro" id="IPR052337">
    <property type="entry name" value="SAT4-like"/>
</dbReference>
<feature type="transmembrane region" description="Helical" evidence="7">
    <location>
        <begin position="64"/>
        <end position="87"/>
    </location>
</feature>
<dbReference type="AlphaFoldDB" id="A0A2B7YC51"/>
<evidence type="ECO:0000256" key="6">
    <source>
        <dbReference type="SAM" id="MobiDB-lite"/>
    </source>
</evidence>
<comment type="similarity">
    <text evidence="5">Belongs to the SAT4 family.</text>
</comment>
<keyword evidence="10" id="KW-1185">Reference proteome</keyword>
<keyword evidence="4 7" id="KW-0472">Membrane</keyword>
<gene>
    <name evidence="9" type="ORF">AJ79_00193</name>
</gene>
<evidence type="ECO:0000256" key="2">
    <source>
        <dbReference type="ARBA" id="ARBA00022692"/>
    </source>
</evidence>
<evidence type="ECO:0000256" key="5">
    <source>
        <dbReference type="ARBA" id="ARBA00038359"/>
    </source>
</evidence>
<evidence type="ECO:0000256" key="1">
    <source>
        <dbReference type="ARBA" id="ARBA00004141"/>
    </source>
</evidence>
<evidence type="ECO:0000256" key="7">
    <source>
        <dbReference type="SAM" id="Phobius"/>
    </source>
</evidence>
<dbReference type="Proteomes" id="UP000223968">
    <property type="component" value="Unassembled WGS sequence"/>
</dbReference>
<keyword evidence="2 7" id="KW-0812">Transmembrane</keyword>